<organism evidence="1">
    <name type="scientific">Anguilla anguilla</name>
    <name type="common">European freshwater eel</name>
    <name type="synonym">Muraena anguilla</name>
    <dbReference type="NCBI Taxonomy" id="7936"/>
    <lineage>
        <taxon>Eukaryota</taxon>
        <taxon>Metazoa</taxon>
        <taxon>Chordata</taxon>
        <taxon>Craniata</taxon>
        <taxon>Vertebrata</taxon>
        <taxon>Euteleostomi</taxon>
        <taxon>Actinopterygii</taxon>
        <taxon>Neopterygii</taxon>
        <taxon>Teleostei</taxon>
        <taxon>Anguilliformes</taxon>
        <taxon>Anguillidae</taxon>
        <taxon>Anguilla</taxon>
    </lineage>
</organism>
<protein>
    <submittedName>
        <fullName evidence="1">Uncharacterized protein</fullName>
    </submittedName>
</protein>
<sequence length="15" mass="1644">MQSVRLPHTTNSSVS</sequence>
<name>A0A0E9UD92_ANGAN</name>
<accession>A0A0E9UD92</accession>
<proteinExistence type="predicted"/>
<evidence type="ECO:0000313" key="1">
    <source>
        <dbReference type="EMBL" id="JAH63736.1"/>
    </source>
</evidence>
<reference evidence="1" key="2">
    <citation type="journal article" date="2015" name="Fish Shellfish Immunol.">
        <title>Early steps in the European eel (Anguilla anguilla)-Vibrio vulnificus interaction in the gills: Role of the RtxA13 toxin.</title>
        <authorList>
            <person name="Callol A."/>
            <person name="Pajuelo D."/>
            <person name="Ebbesson L."/>
            <person name="Teles M."/>
            <person name="MacKenzie S."/>
            <person name="Amaro C."/>
        </authorList>
    </citation>
    <scope>NUCLEOTIDE SEQUENCE</scope>
</reference>
<reference evidence="1" key="1">
    <citation type="submission" date="2014-11" db="EMBL/GenBank/DDBJ databases">
        <authorList>
            <person name="Amaro Gonzalez C."/>
        </authorList>
    </citation>
    <scope>NUCLEOTIDE SEQUENCE</scope>
</reference>
<dbReference type="EMBL" id="GBXM01044841">
    <property type="protein sequence ID" value="JAH63736.1"/>
    <property type="molecule type" value="Transcribed_RNA"/>
</dbReference>